<name>A0A1G1Y1T0_9BACT</name>
<dbReference type="EMBL" id="MHIB01000002">
    <property type="protein sequence ID" value="OGY45537.1"/>
    <property type="molecule type" value="Genomic_DNA"/>
</dbReference>
<accession>A0A1G1Y1T0</accession>
<proteinExistence type="predicted"/>
<organism evidence="1 2">
    <name type="scientific">Candidatus Buchananbacteria bacterium RIFCSPHIGHO2_01_FULL_39_14</name>
    <dbReference type="NCBI Taxonomy" id="1797532"/>
    <lineage>
        <taxon>Bacteria</taxon>
        <taxon>Candidatus Buchananiibacteriota</taxon>
    </lineage>
</organism>
<sequence>MINSEITEPQTRQGPKWIRTKVSRLSASSNTILAIKPNFIPPPKESCPPSLGFYLEDQHGRVYTAYLRGINQRDIDSAEATGLQKTFRVIVTGIGRILNDGTQQVFLRPAINIGDQFYLEITDRHDYQRRKFVGHFNKSLVFINPGDKGLKLKLGAYVRAEVIGFGKNQRFIETIAKGVVDANVFANRVGLIIKKGEVE</sequence>
<reference evidence="1 2" key="1">
    <citation type="journal article" date="2016" name="Nat. Commun.">
        <title>Thousands of microbial genomes shed light on interconnected biogeochemical processes in an aquifer system.</title>
        <authorList>
            <person name="Anantharaman K."/>
            <person name="Brown C.T."/>
            <person name="Hug L.A."/>
            <person name="Sharon I."/>
            <person name="Castelle C.J."/>
            <person name="Probst A.J."/>
            <person name="Thomas B.C."/>
            <person name="Singh A."/>
            <person name="Wilkins M.J."/>
            <person name="Karaoz U."/>
            <person name="Brodie E.L."/>
            <person name="Williams K.H."/>
            <person name="Hubbard S.S."/>
            <person name="Banfield J.F."/>
        </authorList>
    </citation>
    <scope>NUCLEOTIDE SEQUENCE [LARGE SCALE GENOMIC DNA]</scope>
</reference>
<dbReference type="AlphaFoldDB" id="A0A1G1Y1T0"/>
<gene>
    <name evidence="1" type="ORF">A2729_01990</name>
</gene>
<dbReference type="Proteomes" id="UP000178930">
    <property type="component" value="Unassembled WGS sequence"/>
</dbReference>
<evidence type="ECO:0000313" key="1">
    <source>
        <dbReference type="EMBL" id="OGY45537.1"/>
    </source>
</evidence>
<comment type="caution">
    <text evidence="1">The sequence shown here is derived from an EMBL/GenBank/DDBJ whole genome shotgun (WGS) entry which is preliminary data.</text>
</comment>
<protein>
    <submittedName>
        <fullName evidence="1">Uncharacterized protein</fullName>
    </submittedName>
</protein>
<evidence type="ECO:0000313" key="2">
    <source>
        <dbReference type="Proteomes" id="UP000178930"/>
    </source>
</evidence>